<proteinExistence type="predicted"/>
<dbReference type="SUPFAM" id="SSF55874">
    <property type="entry name" value="ATPase domain of HSP90 chaperone/DNA topoisomerase II/histidine kinase"/>
    <property type="match status" value="1"/>
</dbReference>
<dbReference type="NCBIfam" id="NF047352">
    <property type="entry name" value="P_loop_sacsin"/>
    <property type="match status" value="1"/>
</dbReference>
<dbReference type="KEGG" id="sgv:B1H19_30675"/>
<organism evidence="2 3">
    <name type="scientific">Streptomyces gilvosporeus</name>
    <dbReference type="NCBI Taxonomy" id="553510"/>
    <lineage>
        <taxon>Bacteria</taxon>
        <taxon>Bacillati</taxon>
        <taxon>Actinomycetota</taxon>
        <taxon>Actinomycetes</taxon>
        <taxon>Kitasatosporales</taxon>
        <taxon>Streptomycetaceae</taxon>
        <taxon>Streptomyces</taxon>
    </lineage>
</organism>
<dbReference type="Gene3D" id="3.30.565.10">
    <property type="entry name" value="Histidine kinase-like ATPase, C-terminal domain"/>
    <property type="match status" value="1"/>
</dbReference>
<gene>
    <name evidence="2" type="ORF">B1H19_30675</name>
</gene>
<name>A0A1V0TYG0_9ACTN</name>
<keyword evidence="3" id="KW-1185">Reference proteome</keyword>
<protein>
    <recommendedName>
        <fullName evidence="4">Protein NO VEIN C-terminal domain-containing protein</fullName>
    </recommendedName>
</protein>
<feature type="region of interest" description="Disordered" evidence="1">
    <location>
        <begin position="1576"/>
        <end position="1609"/>
    </location>
</feature>
<dbReference type="InterPro" id="IPR036890">
    <property type="entry name" value="HATPase_C_sf"/>
</dbReference>
<accession>A0A1V0TYG0</accession>
<reference evidence="2 3" key="1">
    <citation type="submission" date="2017-04" db="EMBL/GenBank/DDBJ databases">
        <title>Complete Genome Sequence of Streptomyces gilvosporeus F607, a Capable Producer of Natamycin.</title>
        <authorList>
            <person name="Zong G."/>
            <person name="Zhong C."/>
            <person name="Fu J."/>
            <person name="Qin R."/>
            <person name="Cao G."/>
        </authorList>
    </citation>
    <scope>NUCLEOTIDE SEQUENCE [LARGE SCALE GENOMIC DNA]</scope>
    <source>
        <strain evidence="2 3">F607</strain>
    </source>
</reference>
<dbReference type="InterPro" id="IPR052957">
    <property type="entry name" value="Auxin_embryo_med"/>
</dbReference>
<evidence type="ECO:0008006" key="4">
    <source>
        <dbReference type="Google" id="ProtNLM"/>
    </source>
</evidence>
<dbReference type="OrthoDB" id="9776021at2"/>
<sequence length="1754" mass="191646">MVWVSPAGCGNEVQPADVPRWRQRILAEATSIAHVYLAGAEHGQPLTRQLKEITESTIAPDYRGRALVELLQNGHDAHPRDRSDGRVELALHPDEGDHGVFYATNGGSPLNDDNFTALCRVARSSKSPSEGIGHKGVGFKSVLHLTDAPEIYSRATPGSGRFDGYCFRFARPSDFDDLAALVAPDRPGFADELRANVSSLQVPVCLHDVPARVSAYATEGFSTVIRLPLRSAEAREEVVRQLREMSDQNVPPFELFLERLGAVALVDESGGTEARREYSRKATDLLVLDDLRVQEVRLSRGPRLLMVTSRIDEASVGRAIAESRTERSMGATWEEWHGDAAVNVAVSMDETITATRMYTFLPMGAGAKAPFAGYLNAPFFAGLDRRSLNRDMPWNSRLLDQAATACAHVAQLAAANQLSLPDGALLDLVSWYTNDIPRLAAAFARIGTDLDTIPFIPVLHPRLGRTCLGRAQVWKPQQCTRFTPAAAALTGVPDLVDHQAIGPRRLDRLEKLAVYRKRALRPAPSTLASWAERCAAALAADNASGQAWGEFYDDLARTVSAEQCLDRTLLLTHEGALVRPSTDNGNVFFAPEPLPGTHGTGHPRALPPALNRHIVFLHPGIALTLVTTNRPTEGRKWLEGNGLVQRYCTETVLELIAHAMTAAGGEEHQLHACLAAAFQTWSGSTTADGTAITAHLLVPTVGGWLPTHEAVFGEEWPDPAGSRIDAVLTEFLQRSDTRCPSLDDVSRRLLLSPAEVLPEAPAAQLQRFLEQCGIQHGLPLQSVPVSIRVLGRHLARPLMMPWESGWGLHQEEFRQWIAAADRTASPTRPSPHLSYECESLHRIPGQEIFDGLGDTGRELYAELVLHGLQTWPTYSAEFRSGSCTITWPSPLVGFLSKAAWFPQTVPDNRSTATFRRPDEAWLVPAQDRAPDFLPTQPARVNRHIDERVQVRLGTLGVRNWKDPASAADRVQYLVDLVRDTPAVRHARHASAVRKAYEVAWADLLPTSSAESPAGPKTLDVLVQRSGVLGVLPANGPEGIYVRDGRGAAVHGLLEQTRAAVLPLRRTGLAAKVQKYLTRHGGTSLRPASSANVELIVDGESFDRAVQQGLLDAVGPWLPVAVAGLLELHPQPGQLQFAEVMETLSAATLTIARQVTPIIEGHPAPVSDRAHALLHKSPMGPDIVSVPGIAADGSGLPMWPAVQAASTVITDLLGVPGLADSLRLHLIDLERRCPAPRAVTVEDIASVLELDVAELRDLALGYAVTEATVDRVMPLLACIDAAVAEQFVVERHTLKSAQDLETWLVSRLAGTDAQAGLLLALADSEDLYGALCALGITLQEANSRWRAHGYQLLHHADGHARQFESWMQRHSARLTDRLRDAFVLRYQRDGDPQGYMETCAALSAVGPDPSWLDVHWNLSDDLLHAHLDAWLATRAPSVPMSGPPLPPVAELSRHNREKIRQWLAEPTAHFASQDLLPEPTPGLRRPSASQAIRALAAHGLLDFEELTPESTVRLLRRLGLWTVEDVRAARRTSEEGKEMSVQRQHGQSPRAGAIPPTAADALPAFAEDFARRLGSIRSTADLTPAPPRSPARAVGHPLRPGGTTAPAPDSMSAQQIGLAGEMVAGEWLRQRYGVPPKESWVSGFRNTVLGDNRGDDGLGYDFVITLPEARHYFEVKASERDDYEFELGATQVRRARELALDETYSVLYISHIRDEDARLLTCLPNPFSPQGRPLYQLTAETRRLRFFPLHGKREP</sequence>
<dbReference type="PANTHER" id="PTHR32387:SF0">
    <property type="entry name" value="PROTEIN NO VEIN"/>
    <property type="match status" value="1"/>
</dbReference>
<feature type="region of interest" description="Disordered" evidence="1">
    <location>
        <begin position="1531"/>
        <end position="1551"/>
    </location>
</feature>
<dbReference type="Proteomes" id="UP000192726">
    <property type="component" value="Chromosome"/>
</dbReference>
<evidence type="ECO:0000256" key="1">
    <source>
        <dbReference type="SAM" id="MobiDB-lite"/>
    </source>
</evidence>
<evidence type="ECO:0000313" key="2">
    <source>
        <dbReference type="EMBL" id="ARF57976.1"/>
    </source>
</evidence>
<dbReference type="EMBL" id="CP020569">
    <property type="protein sequence ID" value="ARF57976.1"/>
    <property type="molecule type" value="Genomic_DNA"/>
</dbReference>
<dbReference type="PANTHER" id="PTHR32387">
    <property type="entry name" value="WU:FJ29H11"/>
    <property type="match status" value="1"/>
</dbReference>
<evidence type="ECO:0000313" key="3">
    <source>
        <dbReference type="Proteomes" id="UP000192726"/>
    </source>
</evidence>
<dbReference type="RefSeq" id="WP_083107955.1">
    <property type="nucleotide sequence ID" value="NZ_CP020569.1"/>
</dbReference>